<accession>A0A934K691</accession>
<dbReference type="RefSeq" id="WP_338198338.1">
    <property type="nucleotide sequence ID" value="NZ_JAEKNR010000003.1"/>
</dbReference>
<protein>
    <submittedName>
        <fullName evidence="1">Uncharacterized protein</fullName>
    </submittedName>
</protein>
<gene>
    <name evidence="1" type="ORF">JF922_00225</name>
</gene>
<proteinExistence type="predicted"/>
<sequence>MKEVEVDHLRCLLNPTYRARTHARLVRLAIEERGKVASLAVIHEHDNRCCRREDWSITLRKLIAAEEEDE</sequence>
<comment type="caution">
    <text evidence="1">The sequence shown here is derived from an EMBL/GenBank/DDBJ whole genome shotgun (WGS) entry which is preliminary data.</text>
</comment>
<dbReference type="Proteomes" id="UP000612893">
    <property type="component" value="Unassembled WGS sequence"/>
</dbReference>
<keyword evidence="2" id="KW-1185">Reference proteome</keyword>
<evidence type="ECO:0000313" key="1">
    <source>
        <dbReference type="EMBL" id="MBJ7596505.1"/>
    </source>
</evidence>
<evidence type="ECO:0000313" key="2">
    <source>
        <dbReference type="Proteomes" id="UP000612893"/>
    </source>
</evidence>
<reference evidence="1" key="1">
    <citation type="submission" date="2020-10" db="EMBL/GenBank/DDBJ databases">
        <title>Ca. Dormibacterota MAGs.</title>
        <authorList>
            <person name="Montgomery K."/>
        </authorList>
    </citation>
    <scope>NUCLEOTIDE SEQUENCE [LARGE SCALE GENOMIC DNA]</scope>
    <source>
        <strain evidence="1">SC8812_S17_10</strain>
    </source>
</reference>
<organism evidence="1 2">
    <name type="scientific">Candidatus Nephthysia bennettiae</name>
    <dbReference type="NCBI Taxonomy" id="3127016"/>
    <lineage>
        <taxon>Bacteria</taxon>
        <taxon>Bacillati</taxon>
        <taxon>Candidatus Dormiibacterota</taxon>
        <taxon>Candidatus Dormibacteria</taxon>
        <taxon>Candidatus Dormibacterales</taxon>
        <taxon>Candidatus Dormibacteraceae</taxon>
        <taxon>Candidatus Nephthysia</taxon>
    </lineage>
</organism>
<dbReference type="EMBL" id="JAEKNR010000003">
    <property type="protein sequence ID" value="MBJ7596505.1"/>
    <property type="molecule type" value="Genomic_DNA"/>
</dbReference>
<name>A0A934K691_9BACT</name>
<dbReference type="AlphaFoldDB" id="A0A934K691"/>